<reference evidence="2" key="1">
    <citation type="journal article" date="2018" name="Nat. Microbiol.">
        <title>Leveraging single-cell genomics to expand the fungal tree of life.</title>
        <authorList>
            <person name="Ahrendt S.R."/>
            <person name="Quandt C.A."/>
            <person name="Ciobanu D."/>
            <person name="Clum A."/>
            <person name="Salamov A."/>
            <person name="Andreopoulos B."/>
            <person name="Cheng J.F."/>
            <person name="Woyke T."/>
            <person name="Pelin A."/>
            <person name="Henrissat B."/>
            <person name="Reynolds N.K."/>
            <person name="Benny G.L."/>
            <person name="Smith M.E."/>
            <person name="James T.Y."/>
            <person name="Grigoriev I.V."/>
        </authorList>
    </citation>
    <scope>NUCLEOTIDE SEQUENCE [LARGE SCALE GENOMIC DNA]</scope>
</reference>
<organism evidence="1 2">
    <name type="scientific">Blyttiomyces helicus</name>
    <dbReference type="NCBI Taxonomy" id="388810"/>
    <lineage>
        <taxon>Eukaryota</taxon>
        <taxon>Fungi</taxon>
        <taxon>Fungi incertae sedis</taxon>
        <taxon>Chytridiomycota</taxon>
        <taxon>Chytridiomycota incertae sedis</taxon>
        <taxon>Chytridiomycetes</taxon>
        <taxon>Chytridiomycetes incertae sedis</taxon>
        <taxon>Blyttiomyces</taxon>
    </lineage>
</organism>
<proteinExistence type="predicted"/>
<dbReference type="AlphaFoldDB" id="A0A4P9W283"/>
<gene>
    <name evidence="1" type="ORF">BDK51DRAFT_44484</name>
</gene>
<evidence type="ECO:0000313" key="2">
    <source>
        <dbReference type="Proteomes" id="UP000269721"/>
    </source>
</evidence>
<sequence>MVKSQNHFSPDYDQTSSCFTIDNFKTIPMVSTGTFLPFTPAGPFALTSSSRYSSSSISSSKTTLVMGGVAANHSPTIAAPLMSMNPWWMPASRVASPKPSHSYPTRLRVQPCADSYSLCGTFPEATTRLLKIPFEPVSFDLWMVNLSGELCGYKTFLVHDPKELCMPPGFDTGFSRLVRSLYDVRSLAVTPGIHVCLYVFMIGLSFCRASAYLLLNFLEAPECRIPFTFYVNDLLIATQWELIARGGDLAAG</sequence>
<name>A0A4P9W283_9FUNG</name>
<keyword evidence="2" id="KW-1185">Reference proteome</keyword>
<dbReference type="EMBL" id="KZ998695">
    <property type="protein sequence ID" value="RKO85842.1"/>
    <property type="molecule type" value="Genomic_DNA"/>
</dbReference>
<dbReference type="Proteomes" id="UP000269721">
    <property type="component" value="Unassembled WGS sequence"/>
</dbReference>
<protein>
    <submittedName>
        <fullName evidence="1">Uncharacterized protein</fullName>
    </submittedName>
</protein>
<accession>A0A4P9W283</accession>
<evidence type="ECO:0000313" key="1">
    <source>
        <dbReference type="EMBL" id="RKO85842.1"/>
    </source>
</evidence>